<dbReference type="AlphaFoldDB" id="A0A7W0CB54"/>
<dbReference type="Proteomes" id="UP000525298">
    <property type="component" value="Unassembled WGS sequence"/>
</dbReference>
<reference evidence="1 2" key="1">
    <citation type="submission" date="2020-07" db="EMBL/GenBank/DDBJ databases">
        <title>Genomic Encyclopedia of Type Strains, Phase IV (KMG-IV): sequencing the most valuable type-strain genomes for metagenomic binning, comparative biology and taxonomic classification.</title>
        <authorList>
            <person name="Goeker M."/>
        </authorList>
    </citation>
    <scope>NUCLEOTIDE SEQUENCE [LARGE SCALE GENOMIC DNA]</scope>
    <source>
        <strain evidence="1 2">DSM 17721</strain>
    </source>
</reference>
<protein>
    <submittedName>
        <fullName evidence="1">Uncharacterized protein</fullName>
    </submittedName>
</protein>
<evidence type="ECO:0000313" key="1">
    <source>
        <dbReference type="EMBL" id="MBA2882475.1"/>
    </source>
</evidence>
<accession>A0A7W0CB54</accession>
<keyword evidence="2" id="KW-1185">Reference proteome</keyword>
<dbReference type="EMBL" id="JACDUS010000010">
    <property type="protein sequence ID" value="MBA2882475.1"/>
    <property type="molecule type" value="Genomic_DNA"/>
</dbReference>
<evidence type="ECO:0000313" key="2">
    <source>
        <dbReference type="Proteomes" id="UP000525298"/>
    </source>
</evidence>
<organism evidence="1 2">
    <name type="scientific">Desulfosalsimonas propionicica</name>
    <dbReference type="NCBI Taxonomy" id="332175"/>
    <lineage>
        <taxon>Bacteria</taxon>
        <taxon>Pseudomonadati</taxon>
        <taxon>Thermodesulfobacteriota</taxon>
        <taxon>Desulfobacteria</taxon>
        <taxon>Desulfobacterales</taxon>
        <taxon>Desulfosalsimonadaceae</taxon>
        <taxon>Desulfosalsimonas</taxon>
    </lineage>
</organism>
<name>A0A7W0CB54_9BACT</name>
<proteinExistence type="predicted"/>
<comment type="caution">
    <text evidence="1">The sequence shown here is derived from an EMBL/GenBank/DDBJ whole genome shotgun (WGS) entry which is preliminary data.</text>
</comment>
<sequence>MLLSQAITNFMAYQKMNAGKKYGQELPAFSGPA</sequence>
<gene>
    <name evidence="1" type="ORF">HNR65_002827</name>
</gene>